<feature type="transmembrane region" description="Helical" evidence="6">
    <location>
        <begin position="188"/>
        <end position="206"/>
    </location>
</feature>
<evidence type="ECO:0000256" key="3">
    <source>
        <dbReference type="ARBA" id="ARBA00022692"/>
    </source>
</evidence>
<feature type="transmembrane region" description="Helical" evidence="6">
    <location>
        <begin position="67"/>
        <end position="88"/>
    </location>
</feature>
<evidence type="ECO:0000313" key="7">
    <source>
        <dbReference type="EMBL" id="OMG86383.1"/>
    </source>
</evidence>
<evidence type="ECO:0000256" key="1">
    <source>
        <dbReference type="ARBA" id="ARBA00004651"/>
    </source>
</evidence>
<dbReference type="OrthoDB" id="9804822at2"/>
<feature type="transmembrane region" description="Helical" evidence="6">
    <location>
        <begin position="121"/>
        <end position="142"/>
    </location>
</feature>
<protein>
    <submittedName>
        <fullName evidence="7">Amino acid transporter</fullName>
    </submittedName>
</protein>
<keyword evidence="5 6" id="KW-0472">Membrane</keyword>
<feature type="transmembrane region" description="Helical" evidence="6">
    <location>
        <begin position="6"/>
        <end position="27"/>
    </location>
</feature>
<evidence type="ECO:0000313" key="8">
    <source>
        <dbReference type="Proteomes" id="UP000187251"/>
    </source>
</evidence>
<dbReference type="PANTHER" id="PTHR30086">
    <property type="entry name" value="ARGININE EXPORTER PROTEIN ARGO"/>
    <property type="match status" value="1"/>
</dbReference>
<sequence length="209" mass="21094">MNASHLAMVYGTYLIATASPGPSTMAIMATAMRDGRGPALALAAGVVTGSLFWALLAATGIAAVLSAYAQALTLLKIAGGLYLLYLAARTGRSALRPAAARAAPGPADSTRRLGARYRQGVFMHVGNPKAIMAWTAIISLGVGPDGAARELPAIVGGCVALGVGVFGGYALLFSTASMAALYARARRAIEGALAVVFAAAGLKLLFSRG</sequence>
<proteinExistence type="predicted"/>
<keyword evidence="2" id="KW-1003">Cell membrane</keyword>
<organism evidence="7 8">
    <name type="scientific">Alcaligenes xylosoxydans xylosoxydans</name>
    <name type="common">Achromobacter xylosoxidans</name>
    <dbReference type="NCBI Taxonomy" id="85698"/>
    <lineage>
        <taxon>Bacteria</taxon>
        <taxon>Pseudomonadati</taxon>
        <taxon>Pseudomonadota</taxon>
        <taxon>Betaproteobacteria</taxon>
        <taxon>Burkholderiales</taxon>
        <taxon>Alcaligenaceae</taxon>
        <taxon>Achromobacter</taxon>
    </lineage>
</organism>
<dbReference type="GO" id="GO:0005886">
    <property type="term" value="C:plasma membrane"/>
    <property type="evidence" value="ECO:0007669"/>
    <property type="project" value="UniProtKB-SubCell"/>
</dbReference>
<evidence type="ECO:0000256" key="2">
    <source>
        <dbReference type="ARBA" id="ARBA00022475"/>
    </source>
</evidence>
<dbReference type="AlphaFoldDB" id="A0A1R1JSX9"/>
<keyword evidence="4 6" id="KW-1133">Transmembrane helix</keyword>
<gene>
    <name evidence="7" type="ORF">BIZ92_26355</name>
</gene>
<dbReference type="GO" id="GO:0015171">
    <property type="term" value="F:amino acid transmembrane transporter activity"/>
    <property type="evidence" value="ECO:0007669"/>
    <property type="project" value="TreeGrafter"/>
</dbReference>
<evidence type="ECO:0000256" key="4">
    <source>
        <dbReference type="ARBA" id="ARBA00022989"/>
    </source>
</evidence>
<reference evidence="7 8" key="1">
    <citation type="submission" date="2016-09" db="EMBL/GenBank/DDBJ databases">
        <title>Phylogenomics of Achromobacter.</title>
        <authorList>
            <person name="Jeukens J."/>
            <person name="Freschi L."/>
            <person name="Vincent A.T."/>
            <person name="Emond-Rheault J.-G."/>
            <person name="Kukavica-Ibrulj I."/>
            <person name="Charette S.J."/>
            <person name="Levesque R.C."/>
        </authorList>
    </citation>
    <scope>NUCLEOTIDE SEQUENCE [LARGE SCALE GENOMIC DNA]</scope>
    <source>
        <strain evidence="7 8">AUS488</strain>
    </source>
</reference>
<feature type="transmembrane region" description="Helical" evidence="6">
    <location>
        <begin position="39"/>
        <end position="61"/>
    </location>
</feature>
<evidence type="ECO:0000256" key="5">
    <source>
        <dbReference type="ARBA" id="ARBA00023136"/>
    </source>
</evidence>
<dbReference type="RefSeq" id="WP_076412340.1">
    <property type="nucleotide sequence ID" value="NZ_AP028040.1"/>
</dbReference>
<dbReference type="EMBL" id="MJMN01000015">
    <property type="protein sequence ID" value="OMG86383.1"/>
    <property type="molecule type" value="Genomic_DNA"/>
</dbReference>
<comment type="caution">
    <text evidence="7">The sequence shown here is derived from an EMBL/GenBank/DDBJ whole genome shotgun (WGS) entry which is preliminary data.</text>
</comment>
<feature type="transmembrane region" description="Helical" evidence="6">
    <location>
        <begin position="154"/>
        <end position="176"/>
    </location>
</feature>
<keyword evidence="3 6" id="KW-0812">Transmembrane</keyword>
<name>A0A1R1JSX9_ALCXX</name>
<dbReference type="InterPro" id="IPR001123">
    <property type="entry name" value="LeuE-type"/>
</dbReference>
<dbReference type="Pfam" id="PF01810">
    <property type="entry name" value="LysE"/>
    <property type="match status" value="1"/>
</dbReference>
<evidence type="ECO:0000256" key="6">
    <source>
        <dbReference type="SAM" id="Phobius"/>
    </source>
</evidence>
<comment type="subcellular location">
    <subcellularLocation>
        <location evidence="1">Cell membrane</location>
        <topology evidence="1">Multi-pass membrane protein</topology>
    </subcellularLocation>
</comment>
<accession>A0A1R1JSX9</accession>
<dbReference type="PANTHER" id="PTHR30086:SF20">
    <property type="entry name" value="ARGININE EXPORTER PROTEIN ARGO-RELATED"/>
    <property type="match status" value="1"/>
</dbReference>
<dbReference type="Proteomes" id="UP000187251">
    <property type="component" value="Unassembled WGS sequence"/>
</dbReference>